<dbReference type="Gene3D" id="1.10.357.10">
    <property type="entry name" value="Tetracycline Repressor, domain 2"/>
    <property type="match status" value="1"/>
</dbReference>
<evidence type="ECO:0000256" key="1">
    <source>
        <dbReference type="ARBA" id="ARBA00023015"/>
    </source>
</evidence>
<dbReference type="EMBL" id="QHLY01000010">
    <property type="protein sequence ID" value="PXA69819.1"/>
    <property type="molecule type" value="Genomic_DNA"/>
</dbReference>
<dbReference type="PANTHER" id="PTHR30055:SF234">
    <property type="entry name" value="HTH-TYPE TRANSCRIPTIONAL REGULATOR BETI"/>
    <property type="match status" value="1"/>
</dbReference>
<dbReference type="AlphaFoldDB" id="A0A317ZRM7"/>
<dbReference type="Proteomes" id="UP000246722">
    <property type="component" value="Unassembled WGS sequence"/>
</dbReference>
<sequence length="200" mass="21448">MTGSAPTLAPSTIPPALRADAARNRESIVCAAAKAYASRGTDVSLEDVAHLAGVGVGTVYRRFPTKQALLDTLFEGKMSEFAEHAEQMAALACSDPWRAFSEHVLFLVGEQAKDLAFSDLLRDPEATSPAFQEHHRRSIAASQALVRAAQQAGLLRDGFSHSDLLLITDANHGVVQHAGQDAAAASERFGRYMLQAFSSR</sequence>
<accession>A0A317ZRM7</accession>
<dbReference type="OrthoDB" id="3192968at2"/>
<keyword evidence="7" id="KW-1185">Reference proteome</keyword>
<feature type="DNA-binding region" description="H-T-H motif" evidence="4">
    <location>
        <begin position="44"/>
        <end position="63"/>
    </location>
</feature>
<dbReference type="GO" id="GO:0003700">
    <property type="term" value="F:DNA-binding transcription factor activity"/>
    <property type="evidence" value="ECO:0007669"/>
    <property type="project" value="TreeGrafter"/>
</dbReference>
<proteinExistence type="predicted"/>
<gene>
    <name evidence="6" type="ORF">CTB96_09600</name>
</gene>
<keyword evidence="3" id="KW-0804">Transcription</keyword>
<dbReference type="InterPro" id="IPR001647">
    <property type="entry name" value="HTH_TetR"/>
</dbReference>
<keyword evidence="2 4" id="KW-0238">DNA-binding</keyword>
<dbReference type="PRINTS" id="PR00455">
    <property type="entry name" value="HTHTETR"/>
</dbReference>
<keyword evidence="1" id="KW-0805">Transcription regulation</keyword>
<evidence type="ECO:0000256" key="3">
    <source>
        <dbReference type="ARBA" id="ARBA00023163"/>
    </source>
</evidence>
<feature type="domain" description="HTH tetR-type" evidence="5">
    <location>
        <begin position="22"/>
        <end position="81"/>
    </location>
</feature>
<name>A0A317ZRM7_9MICO</name>
<reference evidence="6 7" key="1">
    <citation type="submission" date="2018-05" db="EMBL/GenBank/DDBJ databases">
        <title>Genetic diversity of glacier-inhabiting Cryobacterium bacteria in China and description of Cryobacterium mengkeensis sp. nov. and Arthrobacter glacialis sp. nov.</title>
        <authorList>
            <person name="Liu Q."/>
            <person name="Xin Y.-H."/>
        </authorList>
    </citation>
    <scope>NUCLEOTIDE SEQUENCE [LARGE SCALE GENOMIC DNA]</scope>
    <source>
        <strain evidence="6 7">SK-1</strain>
    </source>
</reference>
<protein>
    <submittedName>
        <fullName evidence="6">TetR family transcriptional regulator</fullName>
    </submittedName>
</protein>
<dbReference type="InterPro" id="IPR036271">
    <property type="entry name" value="Tet_transcr_reg_TetR-rel_C_sf"/>
</dbReference>
<evidence type="ECO:0000259" key="5">
    <source>
        <dbReference type="PROSITE" id="PS50977"/>
    </source>
</evidence>
<dbReference type="SUPFAM" id="SSF46689">
    <property type="entry name" value="Homeodomain-like"/>
    <property type="match status" value="1"/>
</dbReference>
<dbReference type="Pfam" id="PF00440">
    <property type="entry name" value="TetR_N"/>
    <property type="match status" value="1"/>
</dbReference>
<evidence type="ECO:0000313" key="7">
    <source>
        <dbReference type="Proteomes" id="UP000246722"/>
    </source>
</evidence>
<evidence type="ECO:0000256" key="2">
    <source>
        <dbReference type="ARBA" id="ARBA00023125"/>
    </source>
</evidence>
<dbReference type="PROSITE" id="PS50977">
    <property type="entry name" value="HTH_TETR_2"/>
    <property type="match status" value="1"/>
</dbReference>
<dbReference type="InterPro" id="IPR050109">
    <property type="entry name" value="HTH-type_TetR-like_transc_reg"/>
</dbReference>
<dbReference type="SUPFAM" id="SSF48498">
    <property type="entry name" value="Tetracyclin repressor-like, C-terminal domain"/>
    <property type="match status" value="1"/>
</dbReference>
<evidence type="ECO:0000313" key="6">
    <source>
        <dbReference type="EMBL" id="PXA69819.1"/>
    </source>
</evidence>
<dbReference type="RefSeq" id="WP_110126710.1">
    <property type="nucleotide sequence ID" value="NZ_QHLY01000010.1"/>
</dbReference>
<dbReference type="PANTHER" id="PTHR30055">
    <property type="entry name" value="HTH-TYPE TRANSCRIPTIONAL REGULATOR RUTR"/>
    <property type="match status" value="1"/>
</dbReference>
<comment type="caution">
    <text evidence="6">The sequence shown here is derived from an EMBL/GenBank/DDBJ whole genome shotgun (WGS) entry which is preliminary data.</text>
</comment>
<dbReference type="InterPro" id="IPR009057">
    <property type="entry name" value="Homeodomain-like_sf"/>
</dbReference>
<evidence type="ECO:0000256" key="4">
    <source>
        <dbReference type="PROSITE-ProRule" id="PRU00335"/>
    </source>
</evidence>
<organism evidence="6 7">
    <name type="scientific">Cryobacterium arcticum</name>
    <dbReference type="NCBI Taxonomy" id="670052"/>
    <lineage>
        <taxon>Bacteria</taxon>
        <taxon>Bacillati</taxon>
        <taxon>Actinomycetota</taxon>
        <taxon>Actinomycetes</taxon>
        <taxon>Micrococcales</taxon>
        <taxon>Microbacteriaceae</taxon>
        <taxon>Cryobacterium</taxon>
    </lineage>
</organism>
<dbReference type="GO" id="GO:0000976">
    <property type="term" value="F:transcription cis-regulatory region binding"/>
    <property type="evidence" value="ECO:0007669"/>
    <property type="project" value="TreeGrafter"/>
</dbReference>